<dbReference type="SUPFAM" id="SSF56349">
    <property type="entry name" value="DNA breaking-rejoining enzymes"/>
    <property type="match status" value="1"/>
</dbReference>
<dbReference type="AlphaFoldDB" id="A0A6P1YUI2"/>
<dbReference type="Pfam" id="PF00589">
    <property type="entry name" value="Phage_integrase"/>
    <property type="match status" value="1"/>
</dbReference>
<keyword evidence="8" id="KW-0614">Plasmid</keyword>
<dbReference type="Proteomes" id="UP000464751">
    <property type="component" value="Plasmid pLGM"/>
</dbReference>
<name>A0A6P1YUI2_9HYPH</name>
<dbReference type="GO" id="GO:0015074">
    <property type="term" value="P:DNA integration"/>
    <property type="evidence" value="ECO:0007669"/>
    <property type="project" value="UniProtKB-KW"/>
</dbReference>
<dbReference type="InterPro" id="IPR044068">
    <property type="entry name" value="CB"/>
</dbReference>
<proteinExistence type="inferred from homology"/>
<protein>
    <submittedName>
        <fullName evidence="8">Site-specific integrase</fullName>
    </submittedName>
</protein>
<comment type="similarity">
    <text evidence="1">Belongs to the 'phage' integrase family.</text>
</comment>
<dbReference type="CDD" id="cd01189">
    <property type="entry name" value="INT_ICEBs1_C_like"/>
    <property type="match status" value="1"/>
</dbReference>
<feature type="domain" description="Tyr recombinase" evidence="6">
    <location>
        <begin position="184"/>
        <end position="379"/>
    </location>
</feature>
<dbReference type="KEGG" id="apra:G3A50_22250"/>
<dbReference type="InterPro" id="IPR050808">
    <property type="entry name" value="Phage_Integrase"/>
</dbReference>
<dbReference type="PROSITE" id="PS51898">
    <property type="entry name" value="TYR_RECOMBINASE"/>
    <property type="match status" value="1"/>
</dbReference>
<dbReference type="PANTHER" id="PTHR30629:SF2">
    <property type="entry name" value="PROPHAGE INTEGRASE INTS-RELATED"/>
    <property type="match status" value="1"/>
</dbReference>
<dbReference type="EMBL" id="CP048631">
    <property type="protein sequence ID" value="QIB36540.1"/>
    <property type="molecule type" value="Genomic_DNA"/>
</dbReference>
<dbReference type="InterPro" id="IPR011010">
    <property type="entry name" value="DNA_brk_join_enz"/>
</dbReference>
<keyword evidence="4" id="KW-0233">DNA recombination</keyword>
<dbReference type="InterPro" id="IPR010998">
    <property type="entry name" value="Integrase_recombinase_N"/>
</dbReference>
<dbReference type="GO" id="GO:0003677">
    <property type="term" value="F:DNA binding"/>
    <property type="evidence" value="ECO:0007669"/>
    <property type="project" value="UniProtKB-UniRule"/>
</dbReference>
<evidence type="ECO:0000259" key="7">
    <source>
        <dbReference type="PROSITE" id="PS51900"/>
    </source>
</evidence>
<gene>
    <name evidence="8" type="ORF">G3A50_22250</name>
</gene>
<dbReference type="RefSeq" id="WP_163078340.1">
    <property type="nucleotide sequence ID" value="NZ_CP048631.1"/>
</dbReference>
<dbReference type="PANTHER" id="PTHR30629">
    <property type="entry name" value="PROPHAGE INTEGRASE"/>
    <property type="match status" value="1"/>
</dbReference>
<accession>A0A6P1YUI2</accession>
<organism evidence="8 9">
    <name type="scientific">Ancylobacter pratisalsi</name>
    <dbReference type="NCBI Taxonomy" id="1745854"/>
    <lineage>
        <taxon>Bacteria</taxon>
        <taxon>Pseudomonadati</taxon>
        <taxon>Pseudomonadota</taxon>
        <taxon>Alphaproteobacteria</taxon>
        <taxon>Hyphomicrobiales</taxon>
        <taxon>Xanthobacteraceae</taxon>
        <taxon>Ancylobacter</taxon>
    </lineage>
</organism>
<evidence type="ECO:0000313" key="8">
    <source>
        <dbReference type="EMBL" id="QIB36540.1"/>
    </source>
</evidence>
<evidence type="ECO:0000256" key="2">
    <source>
        <dbReference type="ARBA" id="ARBA00022908"/>
    </source>
</evidence>
<keyword evidence="3 5" id="KW-0238">DNA-binding</keyword>
<feature type="domain" description="Core-binding (CB)" evidence="7">
    <location>
        <begin position="64"/>
        <end position="149"/>
    </location>
</feature>
<evidence type="ECO:0000259" key="6">
    <source>
        <dbReference type="PROSITE" id="PS51898"/>
    </source>
</evidence>
<evidence type="ECO:0000256" key="4">
    <source>
        <dbReference type="ARBA" id="ARBA00023172"/>
    </source>
</evidence>
<evidence type="ECO:0000256" key="3">
    <source>
        <dbReference type="ARBA" id="ARBA00023125"/>
    </source>
</evidence>
<dbReference type="InterPro" id="IPR013762">
    <property type="entry name" value="Integrase-like_cat_sf"/>
</dbReference>
<evidence type="ECO:0000256" key="1">
    <source>
        <dbReference type="ARBA" id="ARBA00008857"/>
    </source>
</evidence>
<dbReference type="PROSITE" id="PS51900">
    <property type="entry name" value="CB"/>
    <property type="match status" value="1"/>
</dbReference>
<dbReference type="InterPro" id="IPR002104">
    <property type="entry name" value="Integrase_catalytic"/>
</dbReference>
<dbReference type="Gene3D" id="1.10.150.130">
    <property type="match status" value="1"/>
</dbReference>
<keyword evidence="2" id="KW-0229">DNA integration</keyword>
<keyword evidence="9" id="KW-1185">Reference proteome</keyword>
<evidence type="ECO:0000256" key="5">
    <source>
        <dbReference type="PROSITE-ProRule" id="PRU01248"/>
    </source>
</evidence>
<dbReference type="GO" id="GO:0006310">
    <property type="term" value="P:DNA recombination"/>
    <property type="evidence" value="ECO:0007669"/>
    <property type="project" value="UniProtKB-KW"/>
</dbReference>
<geneLocation type="plasmid" evidence="9">
    <name>plgm</name>
</geneLocation>
<sequence length="406" mass="45363">MASVAKRKRQHNGVESETWVVRYTDQSGKRRLKTFDKKKDADAFRSQVDIDVRDGTHVAPSQSVTLGRAMDAYLEDCKARWKRGELAGNTLYGYETKAKGISENLRRRRLTELTGLMVEDFANEMRVRYSKRTVQMFVSVVSLSIGYAIRRRWLKVNPLIHDRVRMVVGEREAVSIPSKAQIGQLINSIATQEKRPYLTGPRGESPIIRAAIVALGIFGGLRRGEMAGLQWEDVDFIEGVLRLRHSYSRIDKLKAPKTKAGKRSVPMSSPIRAVLQQIWEGHGRPTAGYVLTGRRGLPFCPNKLTSFHWPATMKHAGLLDEKGTPLFSMHEMRHAYVSLLAEQNLPPLVISRLVGHSKIAVTMDVYAHLFPEDNSGAQAVERAVAQLGGATMLPPIAAMDATTARP</sequence>
<evidence type="ECO:0000313" key="9">
    <source>
        <dbReference type="Proteomes" id="UP000464751"/>
    </source>
</evidence>
<reference evidence="8 9" key="1">
    <citation type="submission" date="2020-02" db="EMBL/GenBank/DDBJ databases">
        <authorList>
            <person name="Li G."/>
        </authorList>
    </citation>
    <scope>NUCLEOTIDE SEQUENCE [LARGE SCALE GENOMIC DNA]</scope>
    <source>
        <strain evidence="8 9">DSM 102029</strain>
        <plasmid evidence="9">plgm</plasmid>
    </source>
</reference>
<dbReference type="Gene3D" id="1.10.443.10">
    <property type="entry name" value="Intergrase catalytic core"/>
    <property type="match status" value="1"/>
</dbReference>